<proteinExistence type="predicted"/>
<reference evidence="4" key="2">
    <citation type="journal article" date="2023" name="Infect Dis Poverty">
        <title>Chromosome-scale genome of the human blood fluke Schistosoma mekongi and its implications for public health.</title>
        <authorList>
            <person name="Zhou M."/>
            <person name="Xu L."/>
            <person name="Xu D."/>
            <person name="Chen W."/>
            <person name="Khan J."/>
            <person name="Hu Y."/>
            <person name="Huang H."/>
            <person name="Wei H."/>
            <person name="Zhang Y."/>
            <person name="Chusongsang P."/>
            <person name="Tanasarnprasert K."/>
            <person name="Hu X."/>
            <person name="Limpanont Y."/>
            <person name="Lv Z."/>
        </authorList>
    </citation>
    <scope>NUCLEOTIDE SEQUENCE</scope>
    <source>
        <strain evidence="4">LV_2022a</strain>
    </source>
</reference>
<dbReference type="Pfam" id="PF10146">
    <property type="entry name" value="zf-C4H2"/>
    <property type="match status" value="1"/>
</dbReference>
<feature type="region of interest" description="Disordered" evidence="2">
    <location>
        <begin position="352"/>
        <end position="392"/>
    </location>
</feature>
<reference evidence="4" key="1">
    <citation type="submission" date="2022-04" db="EMBL/GenBank/DDBJ databases">
        <authorList>
            <person name="Xu L."/>
            <person name="Lv Z."/>
        </authorList>
    </citation>
    <scope>NUCLEOTIDE SEQUENCE</scope>
    <source>
        <strain evidence="4">LV_2022a</strain>
    </source>
</reference>
<dbReference type="PANTHER" id="PTHR31058">
    <property type="entry name" value="ZINC FINGER C4H2 DOMAIN-CONTAINING PROTEIN"/>
    <property type="match status" value="1"/>
</dbReference>
<dbReference type="PANTHER" id="PTHR31058:SF2">
    <property type="entry name" value="ZINC FINGER C4H2 DOMAIN-CONTAINING PROTEIN"/>
    <property type="match status" value="1"/>
</dbReference>
<name>A0AAE1ZKZ8_SCHME</name>
<evidence type="ECO:0000259" key="3">
    <source>
        <dbReference type="PROSITE" id="PS51896"/>
    </source>
</evidence>
<evidence type="ECO:0000313" key="5">
    <source>
        <dbReference type="Proteomes" id="UP001292079"/>
    </source>
</evidence>
<keyword evidence="5" id="KW-1185">Reference proteome</keyword>
<dbReference type="GO" id="GO:0045666">
    <property type="term" value="P:positive regulation of neuron differentiation"/>
    <property type="evidence" value="ECO:0007669"/>
    <property type="project" value="TreeGrafter"/>
</dbReference>
<feature type="compositionally biased region" description="Polar residues" evidence="2">
    <location>
        <begin position="368"/>
        <end position="377"/>
    </location>
</feature>
<dbReference type="InterPro" id="IPR044069">
    <property type="entry name" value="ZF_C4H2"/>
</dbReference>
<organism evidence="4 5">
    <name type="scientific">Schistosoma mekongi</name>
    <name type="common">Parasitic worm</name>
    <dbReference type="NCBI Taxonomy" id="38744"/>
    <lineage>
        <taxon>Eukaryota</taxon>
        <taxon>Metazoa</taxon>
        <taxon>Spiralia</taxon>
        <taxon>Lophotrochozoa</taxon>
        <taxon>Platyhelminthes</taxon>
        <taxon>Trematoda</taxon>
        <taxon>Digenea</taxon>
        <taxon>Strigeidida</taxon>
        <taxon>Schistosomatoidea</taxon>
        <taxon>Schistosomatidae</taxon>
        <taxon>Schistosoma</taxon>
    </lineage>
</organism>
<dbReference type="InterPro" id="IPR018482">
    <property type="entry name" value="Znf-C4H2"/>
</dbReference>
<comment type="caution">
    <text evidence="4">The sequence shown here is derived from an EMBL/GenBank/DDBJ whole genome shotgun (WGS) entry which is preliminary data.</text>
</comment>
<keyword evidence="1" id="KW-0175">Coiled coil</keyword>
<feature type="compositionally biased region" description="Basic residues" evidence="2">
    <location>
        <begin position="352"/>
        <end position="364"/>
    </location>
</feature>
<sequence>MVRGGVLGDFKAMGTINEKSRLLLRTLEDLCSVTSFVEEETVRLSKYETEMQCLLNERSFILKQLQNVEQDISTLGVVVHQAWSDRNKSVYCIQKLYGEYNILLNSINKHRKDFELAPLENRYEPSKVVFRSHKNVAGGVYSETDGPKVESNKSNLNSKQFLLKNEREIQSKVLQIEKASHDKIKSQKPAIKTINKDIKELQTSKTDHCKSQRPPSHPNEIPITNSVAPSIVEAEIIKSDNGILGGDLSYNEESSKCERGLHSVLTWENNEHFEVNLRRYTSLSDCNLDRISSEFSSTSLKNQVKSISVDFSQSLLHTSESQLIAQYPPMKTCQACQQLIHRNAPICPLCKTKSRSRNPKKPKSRPTVQVTDMSDSTAGAFPPLDLIPDRND</sequence>
<evidence type="ECO:0000313" key="4">
    <source>
        <dbReference type="EMBL" id="KAK4476226.1"/>
    </source>
</evidence>
<feature type="coiled-coil region" evidence="1">
    <location>
        <begin position="37"/>
        <end position="71"/>
    </location>
</feature>
<accession>A0AAE1ZKZ8</accession>
<feature type="region of interest" description="Disordered" evidence="2">
    <location>
        <begin position="203"/>
        <end position="223"/>
    </location>
</feature>
<gene>
    <name evidence="4" type="ORF">MN116_001435</name>
</gene>
<feature type="domain" description="C4H2-type" evidence="3">
    <location>
        <begin position="325"/>
        <end position="367"/>
    </location>
</feature>
<dbReference type="EMBL" id="JALJAT010000001">
    <property type="protein sequence ID" value="KAK4476226.1"/>
    <property type="molecule type" value="Genomic_DNA"/>
</dbReference>
<dbReference type="PROSITE" id="PS51896">
    <property type="entry name" value="ZF_C4H2"/>
    <property type="match status" value="1"/>
</dbReference>
<dbReference type="AlphaFoldDB" id="A0AAE1ZKZ8"/>
<evidence type="ECO:0000256" key="1">
    <source>
        <dbReference type="SAM" id="Coils"/>
    </source>
</evidence>
<evidence type="ECO:0000256" key="2">
    <source>
        <dbReference type="SAM" id="MobiDB-lite"/>
    </source>
</evidence>
<dbReference type="Proteomes" id="UP001292079">
    <property type="component" value="Unassembled WGS sequence"/>
</dbReference>
<dbReference type="GO" id="GO:0005634">
    <property type="term" value="C:nucleus"/>
    <property type="evidence" value="ECO:0007669"/>
    <property type="project" value="TreeGrafter"/>
</dbReference>
<protein>
    <recommendedName>
        <fullName evidence="3">C4H2-type domain-containing protein</fullName>
    </recommendedName>
</protein>